<dbReference type="InterPro" id="IPR036397">
    <property type="entry name" value="RNaseH_sf"/>
</dbReference>
<comment type="similarity">
    <text evidence="2">Belongs to the RNase H family.</text>
</comment>
<dbReference type="PROSITE" id="PS50879">
    <property type="entry name" value="RNASE_H_1"/>
    <property type="match status" value="1"/>
</dbReference>
<dbReference type="InterPro" id="IPR002156">
    <property type="entry name" value="RNaseH_domain"/>
</dbReference>
<dbReference type="Proteomes" id="UP000275078">
    <property type="component" value="Unassembled WGS sequence"/>
</dbReference>
<proteinExistence type="inferred from homology"/>
<evidence type="ECO:0000256" key="5">
    <source>
        <dbReference type="ARBA" id="ARBA00022723"/>
    </source>
</evidence>
<dbReference type="STRING" id="1160509.A0A3N4IB61"/>
<sequence length="342" mass="37749">MPTSPRPRPLVYRPVPRPPPLITNLEKRARLLAMTPPASHTRLTFAAANRIFTAPPNTPPSSLFSVHWNACCAPGVRFLHNSDPHITLAFISGVCLNNGSPSALGGSSVVYSVYNWTKPHVLPLPMDGEIHTNERAELQALLEVLTMRKWDGEGCHRLVVATDSEFLVMGVTEWVAKWQKNGWKTAGGKDVKNRDLWDQVLEGLEACSKDKRGLLVQFWKIPREWNEATAYARMAAEAPVKGRRTCVGRSVVLERGTSLCQPGLPVMFGWDGLFGKDAALAEGFFNGSIKIADNPSPEWRKRAREWDGVSPFPGSDSESENGEPGEEFSDAFSDEEEVSVSV</sequence>
<evidence type="ECO:0000256" key="1">
    <source>
        <dbReference type="ARBA" id="ARBA00000077"/>
    </source>
</evidence>
<dbReference type="GO" id="GO:0043137">
    <property type="term" value="P:DNA replication, removal of RNA primer"/>
    <property type="evidence" value="ECO:0007669"/>
    <property type="project" value="TreeGrafter"/>
</dbReference>
<reference evidence="10 11" key="1">
    <citation type="journal article" date="2018" name="Nat. Ecol. Evol.">
        <title>Pezizomycetes genomes reveal the molecular basis of ectomycorrhizal truffle lifestyle.</title>
        <authorList>
            <person name="Murat C."/>
            <person name="Payen T."/>
            <person name="Noel B."/>
            <person name="Kuo A."/>
            <person name="Morin E."/>
            <person name="Chen J."/>
            <person name="Kohler A."/>
            <person name="Krizsan K."/>
            <person name="Balestrini R."/>
            <person name="Da Silva C."/>
            <person name="Montanini B."/>
            <person name="Hainaut M."/>
            <person name="Levati E."/>
            <person name="Barry K.W."/>
            <person name="Belfiori B."/>
            <person name="Cichocki N."/>
            <person name="Clum A."/>
            <person name="Dockter R.B."/>
            <person name="Fauchery L."/>
            <person name="Guy J."/>
            <person name="Iotti M."/>
            <person name="Le Tacon F."/>
            <person name="Lindquist E.A."/>
            <person name="Lipzen A."/>
            <person name="Malagnac F."/>
            <person name="Mello A."/>
            <person name="Molinier V."/>
            <person name="Miyauchi S."/>
            <person name="Poulain J."/>
            <person name="Riccioni C."/>
            <person name="Rubini A."/>
            <person name="Sitrit Y."/>
            <person name="Splivallo R."/>
            <person name="Traeger S."/>
            <person name="Wang M."/>
            <person name="Zifcakova L."/>
            <person name="Wipf D."/>
            <person name="Zambonelli A."/>
            <person name="Paolocci F."/>
            <person name="Nowrousian M."/>
            <person name="Ottonello S."/>
            <person name="Baldrian P."/>
            <person name="Spatafora J.W."/>
            <person name="Henrissat B."/>
            <person name="Nagy L.G."/>
            <person name="Aury J.M."/>
            <person name="Wincker P."/>
            <person name="Grigoriev I.V."/>
            <person name="Bonfante P."/>
            <person name="Martin F.M."/>
        </authorList>
    </citation>
    <scope>NUCLEOTIDE SEQUENCE [LARGE SCALE GENOMIC DNA]</scope>
    <source>
        <strain evidence="10 11">RN42</strain>
    </source>
</reference>
<evidence type="ECO:0000256" key="7">
    <source>
        <dbReference type="ARBA" id="ARBA00022801"/>
    </source>
</evidence>
<accession>A0A3N4IB61</accession>
<evidence type="ECO:0000256" key="6">
    <source>
        <dbReference type="ARBA" id="ARBA00022759"/>
    </source>
</evidence>
<feature type="domain" description="RNase H type-1" evidence="9">
    <location>
        <begin position="83"/>
        <end position="237"/>
    </location>
</feature>
<feature type="region of interest" description="Disordered" evidence="8">
    <location>
        <begin position="296"/>
        <end position="342"/>
    </location>
</feature>
<dbReference type="GO" id="GO:0004523">
    <property type="term" value="F:RNA-DNA hybrid ribonuclease activity"/>
    <property type="evidence" value="ECO:0007669"/>
    <property type="project" value="UniProtKB-EC"/>
</dbReference>
<keyword evidence="4" id="KW-0540">Nuclease</keyword>
<dbReference type="GO" id="GO:0046872">
    <property type="term" value="F:metal ion binding"/>
    <property type="evidence" value="ECO:0007669"/>
    <property type="project" value="UniProtKB-KW"/>
</dbReference>
<gene>
    <name evidence="10" type="ORF">BJ508DRAFT_416304</name>
</gene>
<dbReference type="PANTHER" id="PTHR10642">
    <property type="entry name" value="RIBONUCLEASE H1"/>
    <property type="match status" value="1"/>
</dbReference>
<evidence type="ECO:0000313" key="10">
    <source>
        <dbReference type="EMBL" id="RPA78964.1"/>
    </source>
</evidence>
<protein>
    <recommendedName>
        <fullName evidence="3">ribonuclease H</fullName>
        <ecNumber evidence="3">3.1.26.4</ecNumber>
    </recommendedName>
</protein>
<keyword evidence="7" id="KW-0378">Hydrolase</keyword>
<evidence type="ECO:0000256" key="2">
    <source>
        <dbReference type="ARBA" id="ARBA00005300"/>
    </source>
</evidence>
<feature type="compositionally biased region" description="Acidic residues" evidence="8">
    <location>
        <begin position="317"/>
        <end position="342"/>
    </location>
</feature>
<evidence type="ECO:0000256" key="8">
    <source>
        <dbReference type="SAM" id="MobiDB-lite"/>
    </source>
</evidence>
<evidence type="ECO:0000256" key="4">
    <source>
        <dbReference type="ARBA" id="ARBA00022722"/>
    </source>
</evidence>
<keyword evidence="11" id="KW-1185">Reference proteome</keyword>
<dbReference type="EMBL" id="ML119705">
    <property type="protein sequence ID" value="RPA78964.1"/>
    <property type="molecule type" value="Genomic_DNA"/>
</dbReference>
<comment type="catalytic activity">
    <reaction evidence="1">
        <text>Endonucleolytic cleavage to 5'-phosphomonoester.</text>
        <dbReference type="EC" id="3.1.26.4"/>
    </reaction>
</comment>
<feature type="compositionally biased region" description="Basic and acidic residues" evidence="8">
    <location>
        <begin position="298"/>
        <end position="307"/>
    </location>
</feature>
<dbReference type="Gene3D" id="3.30.420.10">
    <property type="entry name" value="Ribonuclease H-like superfamily/Ribonuclease H"/>
    <property type="match status" value="1"/>
</dbReference>
<dbReference type="GO" id="GO:0003676">
    <property type="term" value="F:nucleic acid binding"/>
    <property type="evidence" value="ECO:0007669"/>
    <property type="project" value="InterPro"/>
</dbReference>
<evidence type="ECO:0000259" key="9">
    <source>
        <dbReference type="PROSITE" id="PS50879"/>
    </source>
</evidence>
<dbReference type="EC" id="3.1.26.4" evidence="3"/>
<keyword evidence="6" id="KW-0255">Endonuclease</keyword>
<dbReference type="CDD" id="cd13934">
    <property type="entry name" value="RNase_H_Dikarya_like"/>
    <property type="match status" value="1"/>
</dbReference>
<dbReference type="OrthoDB" id="245563at2759"/>
<keyword evidence="5" id="KW-0479">Metal-binding</keyword>
<evidence type="ECO:0000313" key="11">
    <source>
        <dbReference type="Proteomes" id="UP000275078"/>
    </source>
</evidence>
<dbReference type="PANTHER" id="PTHR10642:SF26">
    <property type="entry name" value="RIBONUCLEASE H1"/>
    <property type="match status" value="1"/>
</dbReference>
<evidence type="ECO:0000256" key="3">
    <source>
        <dbReference type="ARBA" id="ARBA00012180"/>
    </source>
</evidence>
<dbReference type="SUPFAM" id="SSF53098">
    <property type="entry name" value="Ribonuclease H-like"/>
    <property type="match status" value="1"/>
</dbReference>
<dbReference type="InterPro" id="IPR012337">
    <property type="entry name" value="RNaseH-like_sf"/>
</dbReference>
<dbReference type="AlphaFoldDB" id="A0A3N4IB61"/>
<dbReference type="Pfam" id="PF00075">
    <property type="entry name" value="RNase_H"/>
    <property type="match status" value="1"/>
</dbReference>
<dbReference type="InterPro" id="IPR050092">
    <property type="entry name" value="RNase_H"/>
</dbReference>
<organism evidence="10 11">
    <name type="scientific">Ascobolus immersus RN42</name>
    <dbReference type="NCBI Taxonomy" id="1160509"/>
    <lineage>
        <taxon>Eukaryota</taxon>
        <taxon>Fungi</taxon>
        <taxon>Dikarya</taxon>
        <taxon>Ascomycota</taxon>
        <taxon>Pezizomycotina</taxon>
        <taxon>Pezizomycetes</taxon>
        <taxon>Pezizales</taxon>
        <taxon>Ascobolaceae</taxon>
        <taxon>Ascobolus</taxon>
    </lineage>
</organism>
<name>A0A3N4IB61_ASCIM</name>